<evidence type="ECO:0000313" key="5">
    <source>
        <dbReference type="Proteomes" id="UP000253850"/>
    </source>
</evidence>
<evidence type="ECO:0000313" key="6">
    <source>
        <dbReference type="Proteomes" id="UP000289193"/>
    </source>
</evidence>
<evidence type="ECO:0000256" key="1">
    <source>
        <dbReference type="SAM" id="SignalP"/>
    </source>
</evidence>
<sequence>MTKIAKLSLASILAAGALYAGTYNVDKSHSNIGFKVKHMMISNVTGKFDDFKGSFEYDEKTNQLKSLTGTVEVKSVNTANEKRDNHLRESDFFAAEEFPLITFNLEKVEDDKAYGKLTMRGVTKDVVLNVETNGTIKDPWGNTRAGLVLEGSVNRFDYGIKYNSVLEAGGVAVGEKVKLIVELEGILAK</sequence>
<evidence type="ECO:0000259" key="2">
    <source>
        <dbReference type="SMART" id="SM00867"/>
    </source>
</evidence>
<protein>
    <submittedName>
        <fullName evidence="3">YceI-like domain-containing periplasmic protein</fullName>
    </submittedName>
</protein>
<dbReference type="InterPro" id="IPR036761">
    <property type="entry name" value="TTHA0802/YceI-like_sf"/>
</dbReference>
<organism evidence="4 6">
    <name type="scientific">Halarcobacter bivalviorum</name>
    <dbReference type="NCBI Taxonomy" id="663364"/>
    <lineage>
        <taxon>Bacteria</taxon>
        <taxon>Pseudomonadati</taxon>
        <taxon>Campylobacterota</taxon>
        <taxon>Epsilonproteobacteria</taxon>
        <taxon>Campylobacterales</taxon>
        <taxon>Arcobacteraceae</taxon>
        <taxon>Halarcobacter</taxon>
    </lineage>
</organism>
<feature type="domain" description="Lipid/polyisoprenoid-binding YceI-like" evidence="2">
    <location>
        <begin position="22"/>
        <end position="186"/>
    </location>
</feature>
<dbReference type="SUPFAM" id="SSF101874">
    <property type="entry name" value="YceI-like"/>
    <property type="match status" value="1"/>
</dbReference>
<accession>A0AAX2A5V2</accession>
<dbReference type="KEGG" id="hbv:ABIV_0142"/>
<reference evidence="4 6" key="1">
    <citation type="submission" date="2017-10" db="EMBL/GenBank/DDBJ databases">
        <title>Genomics of the genus Arcobacter.</title>
        <authorList>
            <person name="Perez-Cataluna A."/>
            <person name="Figueras M.J."/>
        </authorList>
    </citation>
    <scope>NUCLEOTIDE SEQUENCE [LARGE SCALE GENOMIC DNA]</scope>
    <source>
        <strain evidence="4 6">CECT 7835</strain>
    </source>
</reference>
<dbReference type="Proteomes" id="UP000289193">
    <property type="component" value="Unassembled WGS sequence"/>
</dbReference>
<dbReference type="EMBL" id="PDKM01000005">
    <property type="protein sequence ID" value="RXK09453.1"/>
    <property type="molecule type" value="Genomic_DNA"/>
</dbReference>
<evidence type="ECO:0000313" key="3">
    <source>
        <dbReference type="EMBL" id="AXH11181.1"/>
    </source>
</evidence>
<dbReference type="PANTHER" id="PTHR34406">
    <property type="entry name" value="PROTEIN YCEI"/>
    <property type="match status" value="1"/>
</dbReference>
<dbReference type="Proteomes" id="UP000253850">
    <property type="component" value="Chromosome"/>
</dbReference>
<proteinExistence type="predicted"/>
<dbReference type="Gene3D" id="2.40.128.110">
    <property type="entry name" value="Lipid/polyisoprenoid-binding, YceI-like"/>
    <property type="match status" value="1"/>
</dbReference>
<evidence type="ECO:0000313" key="4">
    <source>
        <dbReference type="EMBL" id="RXK09453.1"/>
    </source>
</evidence>
<dbReference type="SMART" id="SM00867">
    <property type="entry name" value="YceI"/>
    <property type="match status" value="1"/>
</dbReference>
<dbReference type="InterPro" id="IPR007372">
    <property type="entry name" value="Lipid/polyisoprenoid-bd_YceI"/>
</dbReference>
<dbReference type="EMBL" id="CP031217">
    <property type="protein sequence ID" value="AXH11181.1"/>
    <property type="molecule type" value="Genomic_DNA"/>
</dbReference>
<dbReference type="AlphaFoldDB" id="A0AAX2A5V2"/>
<dbReference type="RefSeq" id="WP_114838070.1">
    <property type="nucleotide sequence ID" value="NZ_CP031217.1"/>
</dbReference>
<feature type="chain" id="PRO_5044718412" evidence="1">
    <location>
        <begin position="21"/>
        <end position="189"/>
    </location>
</feature>
<dbReference type="PANTHER" id="PTHR34406:SF1">
    <property type="entry name" value="PROTEIN YCEI"/>
    <property type="match status" value="1"/>
</dbReference>
<reference evidence="3 5" key="2">
    <citation type="submission" date="2018-07" db="EMBL/GenBank/DDBJ databases">
        <title>Complete genome of the Arcobacter bivalviorum type strain LMG 26154.</title>
        <authorList>
            <person name="Miller W.G."/>
            <person name="Yee E."/>
            <person name="Bono J.L."/>
        </authorList>
    </citation>
    <scope>NUCLEOTIDE SEQUENCE [LARGE SCALE GENOMIC DNA]</scope>
    <source>
        <strain evidence="3 5">LMG 26154</strain>
    </source>
</reference>
<dbReference type="Pfam" id="PF04264">
    <property type="entry name" value="YceI"/>
    <property type="match status" value="1"/>
</dbReference>
<gene>
    <name evidence="3" type="ORF">ABIV_0142</name>
    <name evidence="4" type="ORF">CRV05_09080</name>
</gene>
<name>A0AAX2A5V2_9BACT</name>
<feature type="signal peptide" evidence="1">
    <location>
        <begin position="1"/>
        <end position="20"/>
    </location>
</feature>
<keyword evidence="1" id="KW-0732">Signal</keyword>
<keyword evidence="6" id="KW-1185">Reference proteome</keyword>